<keyword evidence="5" id="KW-0067">ATP-binding</keyword>
<evidence type="ECO:0000256" key="5">
    <source>
        <dbReference type="ARBA" id="ARBA00022840"/>
    </source>
</evidence>
<accession>H3A6J5</accession>
<dbReference type="Pfam" id="PF03133">
    <property type="entry name" value="TTL"/>
    <property type="match status" value="1"/>
</dbReference>
<dbReference type="PANTHER" id="PTHR45870:SF3">
    <property type="entry name" value="PROTEIN MONOGLYCYLASE TTLL8"/>
    <property type="match status" value="1"/>
</dbReference>
<keyword evidence="10" id="KW-1185">Reference proteome</keyword>
<proteinExistence type="predicted"/>
<evidence type="ECO:0000256" key="6">
    <source>
        <dbReference type="ARBA" id="ARBA00022846"/>
    </source>
</evidence>
<dbReference type="eggNOG" id="KOG2157">
    <property type="taxonomic scope" value="Eukaryota"/>
</dbReference>
<dbReference type="HOGENOM" id="CLU_010131_2_1_1"/>
<organism evidence="9 10">
    <name type="scientific">Latimeria chalumnae</name>
    <name type="common">Coelacanth</name>
    <dbReference type="NCBI Taxonomy" id="7897"/>
    <lineage>
        <taxon>Eukaryota</taxon>
        <taxon>Metazoa</taxon>
        <taxon>Chordata</taxon>
        <taxon>Craniata</taxon>
        <taxon>Vertebrata</taxon>
        <taxon>Euteleostomi</taxon>
        <taxon>Coelacanthiformes</taxon>
        <taxon>Coelacanthidae</taxon>
        <taxon>Latimeria</taxon>
    </lineage>
</organism>
<evidence type="ECO:0000313" key="10">
    <source>
        <dbReference type="Proteomes" id="UP000008672"/>
    </source>
</evidence>
<evidence type="ECO:0000256" key="2">
    <source>
        <dbReference type="ARBA" id="ARBA00022490"/>
    </source>
</evidence>
<evidence type="ECO:0000256" key="8">
    <source>
        <dbReference type="ARBA" id="ARBA00048944"/>
    </source>
</evidence>
<dbReference type="InterPro" id="IPR051437">
    <property type="entry name" value="TTLL_monoglycylase"/>
</dbReference>
<dbReference type="Gene3D" id="3.30.470.20">
    <property type="entry name" value="ATP-grasp fold, B domain"/>
    <property type="match status" value="1"/>
</dbReference>
<dbReference type="EMBL" id="AFYH01200761">
    <property type="status" value="NOT_ANNOTATED_CDS"/>
    <property type="molecule type" value="Genomic_DNA"/>
</dbReference>
<dbReference type="PROSITE" id="PS51221">
    <property type="entry name" value="TTL"/>
    <property type="match status" value="1"/>
</dbReference>
<keyword evidence="6" id="KW-0969">Cilium</keyword>
<comment type="catalytic activity">
    <reaction evidence="8">
        <text>L-glutamyl-[protein] + glycine + ATP = glycyl-L-glutamyl-[protein] + ADP + phosphate + H(+)</text>
        <dbReference type="Rhea" id="RHEA:67180"/>
        <dbReference type="Rhea" id="RHEA-COMP:10208"/>
        <dbReference type="Rhea" id="RHEA-COMP:17207"/>
        <dbReference type="ChEBI" id="CHEBI:15378"/>
        <dbReference type="ChEBI" id="CHEBI:29973"/>
        <dbReference type="ChEBI" id="CHEBI:30616"/>
        <dbReference type="ChEBI" id="CHEBI:43474"/>
        <dbReference type="ChEBI" id="CHEBI:57305"/>
        <dbReference type="ChEBI" id="CHEBI:167890"/>
        <dbReference type="ChEBI" id="CHEBI:456216"/>
    </reaction>
    <physiologicalReaction direction="left-to-right" evidence="8">
        <dbReference type="Rhea" id="RHEA:67181"/>
    </physiologicalReaction>
</comment>
<dbReference type="Ensembl" id="ENSLACT00000005313.1">
    <property type="protein sequence ID" value="ENSLACP00000005266.1"/>
    <property type="gene ID" value="ENSLACG00000004679.1"/>
</dbReference>
<keyword evidence="6" id="KW-0282">Flagellum</keyword>
<dbReference type="GO" id="GO:0003341">
    <property type="term" value="P:cilium movement"/>
    <property type="evidence" value="ECO:0007669"/>
    <property type="project" value="TreeGrafter"/>
</dbReference>
<evidence type="ECO:0000256" key="4">
    <source>
        <dbReference type="ARBA" id="ARBA00022741"/>
    </source>
</evidence>
<keyword evidence="3" id="KW-0436">Ligase</keyword>
<evidence type="ECO:0000256" key="3">
    <source>
        <dbReference type="ARBA" id="ARBA00022598"/>
    </source>
</evidence>
<dbReference type="STRING" id="7897.ENSLACP00000005266"/>
<dbReference type="InterPro" id="IPR004344">
    <property type="entry name" value="TTL/TTLL_fam"/>
</dbReference>
<keyword evidence="6" id="KW-0966">Cell projection</keyword>
<protein>
    <recommendedName>
        <fullName evidence="11">Tubulin tyrosine ligase like 8</fullName>
    </recommendedName>
</protein>
<dbReference type="GO" id="GO:0005524">
    <property type="term" value="F:ATP binding"/>
    <property type="evidence" value="ECO:0007669"/>
    <property type="project" value="UniProtKB-KW"/>
</dbReference>
<evidence type="ECO:0000313" key="9">
    <source>
        <dbReference type="Ensembl" id="ENSLACP00000005266.1"/>
    </source>
</evidence>
<comment type="subcellular location">
    <subcellularLocation>
        <location evidence="1">Cytoplasm</location>
        <location evidence="1">Cytoskeleton</location>
        <location evidence="1">Flagellum axoneme</location>
    </subcellularLocation>
</comment>
<reference evidence="9" key="2">
    <citation type="submission" date="2025-08" db="UniProtKB">
        <authorList>
            <consortium name="Ensembl"/>
        </authorList>
    </citation>
    <scope>IDENTIFICATION</scope>
</reference>
<dbReference type="SUPFAM" id="SSF56059">
    <property type="entry name" value="Glutathione synthetase ATP-binding domain-like"/>
    <property type="match status" value="1"/>
</dbReference>
<evidence type="ECO:0000256" key="7">
    <source>
        <dbReference type="ARBA" id="ARBA00023212"/>
    </source>
</evidence>
<dbReference type="PANTHER" id="PTHR45870">
    <property type="entry name" value="TUBULIN MONOGLYCYLASE TTLL3"/>
    <property type="match status" value="1"/>
</dbReference>
<dbReference type="GO" id="GO:0070736">
    <property type="term" value="F:protein-glycine ligase activity, initiating"/>
    <property type="evidence" value="ECO:0007669"/>
    <property type="project" value="TreeGrafter"/>
</dbReference>
<reference evidence="10" key="1">
    <citation type="submission" date="2011-08" db="EMBL/GenBank/DDBJ databases">
        <title>The draft genome of Latimeria chalumnae.</title>
        <authorList>
            <person name="Di Palma F."/>
            <person name="Alfoldi J."/>
            <person name="Johnson J."/>
            <person name="Berlin A."/>
            <person name="Gnerre S."/>
            <person name="Jaffe D."/>
            <person name="MacCallum I."/>
            <person name="Young S."/>
            <person name="Walker B.J."/>
            <person name="Lander E."/>
            <person name="Lindblad-Toh K."/>
        </authorList>
    </citation>
    <scope>NUCLEOTIDE SEQUENCE [LARGE SCALE GENOMIC DNA]</scope>
    <source>
        <strain evidence="10">Wild caught</strain>
    </source>
</reference>
<keyword evidence="4" id="KW-0547">Nucleotide-binding</keyword>
<name>H3A6J5_LATCH</name>
<dbReference type="GO" id="GO:0060271">
    <property type="term" value="P:cilium assembly"/>
    <property type="evidence" value="ECO:0007669"/>
    <property type="project" value="TreeGrafter"/>
</dbReference>
<dbReference type="GeneTree" id="ENSGT00940000154857"/>
<dbReference type="OMA" id="QPGMKAA"/>
<dbReference type="FunFam" id="3.30.470.20:FF:000032">
    <property type="entry name" value="tubulin monoglycylase TTLL3 isoform X2"/>
    <property type="match status" value="1"/>
</dbReference>
<dbReference type="Proteomes" id="UP000008672">
    <property type="component" value="Unassembled WGS sequence"/>
</dbReference>
<reference evidence="9" key="3">
    <citation type="submission" date="2025-09" db="UniProtKB">
        <authorList>
            <consortium name="Ensembl"/>
        </authorList>
    </citation>
    <scope>IDENTIFICATION</scope>
</reference>
<evidence type="ECO:0008006" key="11">
    <source>
        <dbReference type="Google" id="ProtNLM"/>
    </source>
</evidence>
<keyword evidence="7" id="KW-0206">Cytoskeleton</keyword>
<evidence type="ECO:0000256" key="1">
    <source>
        <dbReference type="ARBA" id="ARBA00004611"/>
    </source>
</evidence>
<dbReference type="AlphaFoldDB" id="H3A6J5"/>
<dbReference type="GO" id="GO:0005930">
    <property type="term" value="C:axoneme"/>
    <property type="evidence" value="ECO:0007669"/>
    <property type="project" value="TreeGrafter"/>
</dbReference>
<dbReference type="EMBL" id="AFYH01200762">
    <property type="status" value="NOT_ANNOTATED_CDS"/>
    <property type="molecule type" value="Genomic_DNA"/>
</dbReference>
<keyword evidence="2" id="KW-0963">Cytoplasm</keyword>
<dbReference type="GO" id="GO:0015630">
    <property type="term" value="C:microtubule cytoskeleton"/>
    <property type="evidence" value="ECO:0007669"/>
    <property type="project" value="TreeGrafter"/>
</dbReference>
<dbReference type="InParanoid" id="H3A6J5"/>
<sequence length="314" mass="36441">CPLQKSIPLPQKEMPKGQFLMCFFLIVSGCATIANTKEYLLNCQLILNRLKSTNPQLEIEGDRNIWIVKPGAKSRGRGIMCMDKLEDILKLTYGDLMKDSKWVVQKYFERPLLIYNTKFDIRQWFLVTDWNPMTIWFYNDCYLRFSTQPFTLKSLESSIHLCNNSIQRNYKNSSERHPLVPENNMWSSAQFIKYLIKEGYGDIWEDVICPSMKEAIICTMKTAQDTVETRRGSFELYGADFLLGENFKPWLIEINSSPTMHPSTPVTANLCRQVQEDTIRVVIDRKYDKNCDTGKFELLCKEVPPILDSPTAIP</sequence>